<dbReference type="SUPFAM" id="SSF69118">
    <property type="entry name" value="AhpD-like"/>
    <property type="match status" value="1"/>
</dbReference>
<evidence type="ECO:0000259" key="1">
    <source>
        <dbReference type="Pfam" id="PF02627"/>
    </source>
</evidence>
<feature type="domain" description="Carboxymuconolactone decarboxylase-like" evidence="1">
    <location>
        <begin position="21"/>
        <end position="102"/>
    </location>
</feature>
<organism evidence="2 3">
    <name type="scientific">Candidatus Iainarchaeum sp</name>
    <dbReference type="NCBI Taxonomy" id="3101447"/>
    <lineage>
        <taxon>Archaea</taxon>
        <taxon>Candidatus Iainarchaeota</taxon>
        <taxon>Candidatus Iainarchaeia</taxon>
        <taxon>Candidatus Iainarchaeales</taxon>
        <taxon>Candidatus Iainarchaeaceae</taxon>
        <taxon>Candidatus Iainarchaeum</taxon>
    </lineage>
</organism>
<sequence>MAELIDQDYLHFAEVFKESLPELAADYEAWKKKTQAGEVFDKKTTELLALAASFAMLCPYCIDSHAPKAKAHGATREEIAAVLHIASAVRAGACMSFGLQAFKPFK</sequence>
<reference evidence="2" key="2">
    <citation type="submission" date="2021-05" db="EMBL/GenBank/DDBJ databases">
        <title>Protein family content uncovers lineage relationships and bacterial pathway maintenance mechanisms in DPANN archaea.</title>
        <authorList>
            <person name="Castelle C.J."/>
            <person name="Meheust R."/>
            <person name="Jaffe A.L."/>
            <person name="Seitz K."/>
            <person name="Gong X."/>
            <person name="Baker B.J."/>
            <person name="Banfield J.F."/>
        </authorList>
    </citation>
    <scope>NUCLEOTIDE SEQUENCE</scope>
    <source>
        <strain evidence="2">RIFCSPLOWO2_01_FULL_58_19</strain>
    </source>
</reference>
<dbReference type="PANTHER" id="PTHR33930:SF8">
    <property type="entry name" value="4-CARBOXYMUCONOLACTONE DECARBOXYLASE"/>
    <property type="match status" value="1"/>
</dbReference>
<dbReference type="GO" id="GO:0051920">
    <property type="term" value="F:peroxiredoxin activity"/>
    <property type="evidence" value="ECO:0007669"/>
    <property type="project" value="InterPro"/>
</dbReference>
<comment type="caution">
    <text evidence="2">The sequence shown here is derived from an EMBL/GenBank/DDBJ whole genome shotgun (WGS) entry which is preliminary data.</text>
</comment>
<dbReference type="AlphaFoldDB" id="A0A8T4L7P5"/>
<dbReference type="Pfam" id="PF02627">
    <property type="entry name" value="CMD"/>
    <property type="match status" value="1"/>
</dbReference>
<gene>
    <name evidence="2" type="ORF">J4203_01970</name>
</gene>
<dbReference type="InterPro" id="IPR029032">
    <property type="entry name" value="AhpD-like"/>
</dbReference>
<protein>
    <submittedName>
        <fullName evidence="2">Carboxymuconolactone decarboxylase family protein</fullName>
    </submittedName>
</protein>
<dbReference type="InterPro" id="IPR004675">
    <property type="entry name" value="AhpD_core"/>
</dbReference>
<dbReference type="InterPro" id="IPR003779">
    <property type="entry name" value="CMD-like"/>
</dbReference>
<accession>A0A8T4L7P5</accession>
<dbReference type="NCBIfam" id="TIGR00778">
    <property type="entry name" value="ahpD_dom"/>
    <property type="match status" value="1"/>
</dbReference>
<proteinExistence type="predicted"/>
<dbReference type="Proteomes" id="UP000678237">
    <property type="component" value="Unassembled WGS sequence"/>
</dbReference>
<reference evidence="2" key="1">
    <citation type="submission" date="2021-03" db="EMBL/GenBank/DDBJ databases">
        <authorList>
            <person name="Jaffe A."/>
        </authorList>
    </citation>
    <scope>NUCLEOTIDE SEQUENCE</scope>
    <source>
        <strain evidence="2">RIFCSPLOWO2_01_FULL_58_19</strain>
    </source>
</reference>
<evidence type="ECO:0000313" key="3">
    <source>
        <dbReference type="Proteomes" id="UP000678237"/>
    </source>
</evidence>
<evidence type="ECO:0000313" key="2">
    <source>
        <dbReference type="EMBL" id="MBS3062614.1"/>
    </source>
</evidence>
<dbReference type="PANTHER" id="PTHR33930">
    <property type="entry name" value="ALKYL HYDROPEROXIDE REDUCTASE AHPD"/>
    <property type="match status" value="1"/>
</dbReference>
<dbReference type="Gene3D" id="1.20.1290.10">
    <property type="entry name" value="AhpD-like"/>
    <property type="match status" value="1"/>
</dbReference>
<name>A0A8T4L7P5_9ARCH</name>
<dbReference type="EMBL" id="JAGVWE010000002">
    <property type="protein sequence ID" value="MBS3062614.1"/>
    <property type="molecule type" value="Genomic_DNA"/>
</dbReference>